<name>A0A8H5CMA5_9AGAR</name>
<evidence type="ECO:0000313" key="2">
    <source>
        <dbReference type="Proteomes" id="UP000559027"/>
    </source>
</evidence>
<proteinExistence type="predicted"/>
<gene>
    <name evidence="1" type="ORF">D9756_011279</name>
</gene>
<evidence type="ECO:0000313" key="1">
    <source>
        <dbReference type="EMBL" id="KAF5344436.1"/>
    </source>
</evidence>
<protein>
    <submittedName>
        <fullName evidence="1">Uncharacterized protein</fullName>
    </submittedName>
</protein>
<sequence length="141" mass="16264">MPRSHPLKTQRSVILYLDGPAREDIEDETRAEIKKSLRKVWRRLVDDCITDGIKGPICGIITNLEHLSPGEPLVCAPHSTIRLFDKYHTEIATIHAPMPFGHRTHPFYGISARRARDGKDFRRVYDFGMKVAVKYKRKVKI</sequence>
<dbReference type="EMBL" id="JAACJO010000064">
    <property type="protein sequence ID" value="KAF5344436.1"/>
    <property type="molecule type" value="Genomic_DNA"/>
</dbReference>
<comment type="caution">
    <text evidence="1">The sequence shown here is derived from an EMBL/GenBank/DDBJ whole genome shotgun (WGS) entry which is preliminary data.</text>
</comment>
<accession>A0A8H5CMA5</accession>
<keyword evidence="2" id="KW-1185">Reference proteome</keyword>
<organism evidence="1 2">
    <name type="scientific">Leucocoprinus leucothites</name>
    <dbReference type="NCBI Taxonomy" id="201217"/>
    <lineage>
        <taxon>Eukaryota</taxon>
        <taxon>Fungi</taxon>
        <taxon>Dikarya</taxon>
        <taxon>Basidiomycota</taxon>
        <taxon>Agaricomycotina</taxon>
        <taxon>Agaricomycetes</taxon>
        <taxon>Agaricomycetidae</taxon>
        <taxon>Agaricales</taxon>
        <taxon>Agaricineae</taxon>
        <taxon>Agaricaceae</taxon>
        <taxon>Leucocoprinus</taxon>
    </lineage>
</organism>
<reference evidence="1 2" key="1">
    <citation type="journal article" date="2020" name="ISME J.">
        <title>Uncovering the hidden diversity of litter-decomposition mechanisms in mushroom-forming fungi.</title>
        <authorList>
            <person name="Floudas D."/>
            <person name="Bentzer J."/>
            <person name="Ahren D."/>
            <person name="Johansson T."/>
            <person name="Persson P."/>
            <person name="Tunlid A."/>
        </authorList>
    </citation>
    <scope>NUCLEOTIDE SEQUENCE [LARGE SCALE GENOMIC DNA]</scope>
    <source>
        <strain evidence="1 2">CBS 146.42</strain>
    </source>
</reference>
<dbReference type="OrthoDB" id="3084722at2759"/>
<dbReference type="Proteomes" id="UP000559027">
    <property type="component" value="Unassembled WGS sequence"/>
</dbReference>
<dbReference type="AlphaFoldDB" id="A0A8H5CMA5"/>